<dbReference type="EMBL" id="BAABWN010000020">
    <property type="protein sequence ID" value="GAA6170160.1"/>
    <property type="molecule type" value="Genomic_DNA"/>
</dbReference>
<evidence type="ECO:0000313" key="1">
    <source>
        <dbReference type="EMBL" id="GAA6170160.1"/>
    </source>
</evidence>
<keyword evidence="2" id="KW-1185">Reference proteome</keyword>
<evidence type="ECO:0000313" key="2">
    <source>
        <dbReference type="Proteomes" id="UP001465153"/>
    </source>
</evidence>
<dbReference type="RefSeq" id="WP_353304491.1">
    <property type="nucleotide sequence ID" value="NZ_BAABWN010000020.1"/>
</dbReference>
<reference evidence="1 2" key="1">
    <citation type="submission" date="2024-04" db="EMBL/GenBank/DDBJ databases">
        <title>Draft genome sequence of Sessilibacter corallicola NBRC 116591.</title>
        <authorList>
            <person name="Miyakawa T."/>
            <person name="Kusuya Y."/>
            <person name="Miura T."/>
        </authorList>
    </citation>
    <scope>NUCLEOTIDE SEQUENCE [LARGE SCALE GENOMIC DNA]</scope>
    <source>
        <strain evidence="1 2">KU-00831-HH</strain>
    </source>
</reference>
<name>A0ABQ0AET2_9GAMM</name>
<accession>A0ABQ0AET2</accession>
<organism evidence="1 2">
    <name type="scientific">Sessilibacter corallicola</name>
    <dbReference type="NCBI Taxonomy" id="2904075"/>
    <lineage>
        <taxon>Bacteria</taxon>
        <taxon>Pseudomonadati</taxon>
        <taxon>Pseudomonadota</taxon>
        <taxon>Gammaproteobacteria</taxon>
        <taxon>Cellvibrionales</taxon>
        <taxon>Cellvibrionaceae</taxon>
        <taxon>Sessilibacter</taxon>
    </lineage>
</organism>
<sequence>MSMSSFSYEDLTYIQSSLQAYSSDLSKVEESDCDEDYTFAEVKTDLERVANLLERVDGFIENFGTVDFSVKSTKE</sequence>
<proteinExistence type="predicted"/>
<dbReference type="Proteomes" id="UP001465153">
    <property type="component" value="Unassembled WGS sequence"/>
</dbReference>
<protein>
    <submittedName>
        <fullName evidence="1">Uncharacterized protein</fullName>
    </submittedName>
</protein>
<gene>
    <name evidence="1" type="ORF">NBRC116591_39730</name>
</gene>
<comment type="caution">
    <text evidence="1">The sequence shown here is derived from an EMBL/GenBank/DDBJ whole genome shotgun (WGS) entry which is preliminary data.</text>
</comment>